<proteinExistence type="predicted"/>
<reference evidence="1 2" key="1">
    <citation type="journal article" date="2020" name="ISME J.">
        <title>Uncovering the hidden diversity of litter-decomposition mechanisms in mushroom-forming fungi.</title>
        <authorList>
            <person name="Floudas D."/>
            <person name="Bentzer J."/>
            <person name="Ahren D."/>
            <person name="Johansson T."/>
            <person name="Persson P."/>
            <person name="Tunlid A."/>
        </authorList>
    </citation>
    <scope>NUCLEOTIDE SEQUENCE [LARGE SCALE GENOMIC DNA]</scope>
    <source>
        <strain evidence="1 2">CBS 101986</strain>
    </source>
</reference>
<dbReference type="EMBL" id="JAACJJ010000016">
    <property type="protein sequence ID" value="KAF5324369.1"/>
    <property type="molecule type" value="Genomic_DNA"/>
</dbReference>
<evidence type="ECO:0000313" key="2">
    <source>
        <dbReference type="Proteomes" id="UP000567179"/>
    </source>
</evidence>
<sequence>MHSRPFIMPAASPDLLRHIDEFFGMESIYRADEGLGQGWCHVREGNVYSSNVEMWTGVFLEGVTKGIIESAKRDIRTLIQHHAPQHSKEYHHWTADARTEQRLNWSEMKRRGPVLKYRPSSKSVPR</sequence>
<protein>
    <submittedName>
        <fullName evidence="1">Uncharacterized protein</fullName>
    </submittedName>
</protein>
<name>A0A8H5BJN4_9AGAR</name>
<accession>A0A8H5BJN4</accession>
<dbReference type="Proteomes" id="UP000567179">
    <property type="component" value="Unassembled WGS sequence"/>
</dbReference>
<evidence type="ECO:0000313" key="1">
    <source>
        <dbReference type="EMBL" id="KAF5324369.1"/>
    </source>
</evidence>
<organism evidence="1 2">
    <name type="scientific">Psilocybe cf. subviscida</name>
    <dbReference type="NCBI Taxonomy" id="2480587"/>
    <lineage>
        <taxon>Eukaryota</taxon>
        <taxon>Fungi</taxon>
        <taxon>Dikarya</taxon>
        <taxon>Basidiomycota</taxon>
        <taxon>Agaricomycotina</taxon>
        <taxon>Agaricomycetes</taxon>
        <taxon>Agaricomycetidae</taxon>
        <taxon>Agaricales</taxon>
        <taxon>Agaricineae</taxon>
        <taxon>Strophariaceae</taxon>
        <taxon>Psilocybe</taxon>
    </lineage>
</organism>
<gene>
    <name evidence="1" type="ORF">D9619_011109</name>
</gene>
<keyword evidence="2" id="KW-1185">Reference proteome</keyword>
<comment type="caution">
    <text evidence="1">The sequence shown here is derived from an EMBL/GenBank/DDBJ whole genome shotgun (WGS) entry which is preliminary data.</text>
</comment>
<dbReference type="AlphaFoldDB" id="A0A8H5BJN4"/>